<dbReference type="EC" id="2.7.1.81" evidence="8"/>
<evidence type="ECO:0000256" key="8">
    <source>
        <dbReference type="ARBA" id="ARBA00038873"/>
    </source>
</evidence>
<name>A0AAF3EEN2_9BILA</name>
<dbReference type="GO" id="GO:0047992">
    <property type="term" value="F:hydroxylysine kinase activity"/>
    <property type="evidence" value="ECO:0007669"/>
    <property type="project" value="UniProtKB-EC"/>
</dbReference>
<evidence type="ECO:0000256" key="2">
    <source>
        <dbReference type="ARBA" id="ARBA00006219"/>
    </source>
</evidence>
<dbReference type="WBParaSite" id="MBELARI_LOCUS12432">
    <property type="protein sequence ID" value="MBELARI_LOCUS12432"/>
    <property type="gene ID" value="MBELARI_LOCUS12432"/>
</dbReference>
<proteinExistence type="inferred from homology"/>
<dbReference type="SUPFAM" id="SSF56112">
    <property type="entry name" value="Protein kinase-like (PK-like)"/>
    <property type="match status" value="1"/>
</dbReference>
<dbReference type="Gene3D" id="3.90.1200.10">
    <property type="match status" value="1"/>
</dbReference>
<comment type="function">
    <text evidence="7">Catalyzes the GTP-dependent phosphorylation of 5-hydroxy-L-lysine.</text>
</comment>
<comment type="catalytic activity">
    <reaction evidence="6">
        <text>(5R)-5-hydroxy-L-lysine + GTP = (5R)-5-phosphooxy-L-lysine + GDP + H(+)</text>
        <dbReference type="Rhea" id="RHEA:19049"/>
        <dbReference type="ChEBI" id="CHEBI:15378"/>
        <dbReference type="ChEBI" id="CHEBI:37565"/>
        <dbReference type="ChEBI" id="CHEBI:57882"/>
        <dbReference type="ChEBI" id="CHEBI:58189"/>
        <dbReference type="ChEBI" id="CHEBI:58357"/>
        <dbReference type="EC" id="2.7.1.81"/>
    </reaction>
</comment>
<dbReference type="InterPro" id="IPR002575">
    <property type="entry name" value="Aminoglycoside_PTrfase"/>
</dbReference>
<evidence type="ECO:0000256" key="4">
    <source>
        <dbReference type="ARBA" id="ARBA00022679"/>
    </source>
</evidence>
<evidence type="ECO:0000256" key="1">
    <source>
        <dbReference type="ARBA" id="ARBA00004496"/>
    </source>
</evidence>
<dbReference type="InterPro" id="IPR050249">
    <property type="entry name" value="Pseudomonas-type_ThrB"/>
</dbReference>
<dbReference type="PANTHER" id="PTHR21064">
    <property type="entry name" value="AMINOGLYCOSIDE PHOSPHOTRANSFERASE DOMAIN-CONTAINING PROTEIN-RELATED"/>
    <property type="match status" value="1"/>
</dbReference>
<keyword evidence="11" id="KW-1185">Reference proteome</keyword>
<evidence type="ECO:0000259" key="10">
    <source>
        <dbReference type="Pfam" id="PF01636"/>
    </source>
</evidence>
<evidence type="ECO:0000256" key="5">
    <source>
        <dbReference type="ARBA" id="ARBA00022777"/>
    </source>
</evidence>
<comment type="subcellular location">
    <subcellularLocation>
        <location evidence="1">Cytoplasm</location>
    </subcellularLocation>
</comment>
<dbReference type="AlphaFoldDB" id="A0AAF3EEN2"/>
<feature type="domain" description="Aminoglycoside phosphotransferase" evidence="10">
    <location>
        <begin position="67"/>
        <end position="273"/>
    </location>
</feature>
<evidence type="ECO:0000256" key="3">
    <source>
        <dbReference type="ARBA" id="ARBA00022490"/>
    </source>
</evidence>
<keyword evidence="4" id="KW-0808">Transferase</keyword>
<evidence type="ECO:0000313" key="11">
    <source>
        <dbReference type="Proteomes" id="UP000887575"/>
    </source>
</evidence>
<reference evidence="12" key="1">
    <citation type="submission" date="2024-02" db="UniProtKB">
        <authorList>
            <consortium name="WormBaseParasite"/>
        </authorList>
    </citation>
    <scope>IDENTIFICATION</scope>
</reference>
<accession>A0AAF3EEN2</accession>
<evidence type="ECO:0000256" key="9">
    <source>
        <dbReference type="ARBA" id="ARBA00040505"/>
    </source>
</evidence>
<dbReference type="InterPro" id="IPR011009">
    <property type="entry name" value="Kinase-like_dom_sf"/>
</dbReference>
<evidence type="ECO:0000256" key="6">
    <source>
        <dbReference type="ARBA" id="ARBA00036820"/>
    </source>
</evidence>
<keyword evidence="5" id="KW-0418">Kinase</keyword>
<evidence type="ECO:0000313" key="12">
    <source>
        <dbReference type="WBParaSite" id="MBELARI_LOCUS12432"/>
    </source>
</evidence>
<sequence>MTILYGIDEPTQSPLVSDEEIRSIIRDEYGIVKAKITHLTGYEDCNMRLEEIEYDEKITKTMKEKPKEAIVKVTNPIEARYDAHIELQHNVYATFRKAGIPTVSPIRRLDGRLWAPIELLPGLKLPVRLFHLLPGRNLENFPFTPELCFQIGALLARIHKCFDAMDVKKTTESHLPFISPENHRCIEREAHVLVAKKMLSKERFDLVKTIFDDFRKTILDNEPLDYGLIHSDINETNVLIEENDGKLEISGVLDFGDMHFSHRVFDIAACVLYLHLSDSQLKQGIPEIEKNILLGYTSQREFREAEKLRSAMRARLACSLLYGLRTARLNVRCSSTEYVLRTQSNGWQVLIEV</sequence>
<dbReference type="Pfam" id="PF01636">
    <property type="entry name" value="APH"/>
    <property type="match status" value="1"/>
</dbReference>
<dbReference type="GO" id="GO:0005737">
    <property type="term" value="C:cytoplasm"/>
    <property type="evidence" value="ECO:0007669"/>
    <property type="project" value="UniProtKB-SubCell"/>
</dbReference>
<evidence type="ECO:0000256" key="7">
    <source>
        <dbReference type="ARBA" id="ARBA00037368"/>
    </source>
</evidence>
<keyword evidence="3" id="KW-0963">Cytoplasm</keyword>
<organism evidence="11 12">
    <name type="scientific">Mesorhabditis belari</name>
    <dbReference type="NCBI Taxonomy" id="2138241"/>
    <lineage>
        <taxon>Eukaryota</taxon>
        <taxon>Metazoa</taxon>
        <taxon>Ecdysozoa</taxon>
        <taxon>Nematoda</taxon>
        <taxon>Chromadorea</taxon>
        <taxon>Rhabditida</taxon>
        <taxon>Rhabditina</taxon>
        <taxon>Rhabditomorpha</taxon>
        <taxon>Rhabditoidea</taxon>
        <taxon>Rhabditidae</taxon>
        <taxon>Mesorhabditinae</taxon>
        <taxon>Mesorhabditis</taxon>
    </lineage>
</organism>
<comment type="similarity">
    <text evidence="2">Belongs to the aminoglycoside phosphotransferase family.</text>
</comment>
<dbReference type="Proteomes" id="UP000887575">
    <property type="component" value="Unassembled WGS sequence"/>
</dbReference>
<dbReference type="PANTHER" id="PTHR21064:SF1">
    <property type="entry name" value="HYDROXYLYSINE KINASE"/>
    <property type="match status" value="1"/>
</dbReference>
<protein>
    <recommendedName>
        <fullName evidence="9">Hydroxylysine kinase</fullName>
        <ecNumber evidence="8">2.7.1.81</ecNumber>
    </recommendedName>
</protein>